<feature type="domain" description="Kinesin motor" evidence="13">
    <location>
        <begin position="389"/>
        <end position="712"/>
    </location>
</feature>
<feature type="coiled-coil region" evidence="11">
    <location>
        <begin position="949"/>
        <end position="976"/>
    </location>
</feature>
<proteinExistence type="inferred from homology"/>
<keyword evidence="4 10" id="KW-0547">Nucleotide-binding</keyword>
<evidence type="ECO:0000256" key="1">
    <source>
        <dbReference type="ARBA" id="ARBA00004245"/>
    </source>
</evidence>
<sequence length="1394" mass="155666">MPITDGEAPVLFEFGDLDIIDAEDAEESATSKKHTRQMRAEQYRLSKRRNEAYATMLRTEGVANPAELFSQNPCRTICIVNIGYCAEGLQTVQSLESVFRPYGGFEQVVVDSIKPYSFSIFDSASNAEIAFAKIRDKPCAEFNNKPLVLEYVSPQVFARLAKDSLPGSTEATSEALDESRGLFYVAAFISEQEEQAILAHIREDEKRLSTTNGGSDKWHRVQERYVKHYGHSFDYQTKHVGDAAKTASQQLPLWSQSFIERMGERIPSHTLEPDMLTIQRYPPGAGISFHVDSHTAFTDTLAVLSMGTPVQMDFRRPGAPRAAQMSLDLEPRSLLLLTGEARYAWEHAIRIRRTDLVDGAIRERRERWSITIRKVNKAIECNSMSQDNNIKVIARFRPPNSLEVKSGGTSVVEIEDDTTVGIRCEEHAGSFTFDRVFGSDTTQAQIYNYAIRDTLEDIFNGYNGTVFCYGQTGSGKTFTMMGADIDNDDLKGIIPRIVEGIFAKIIESPPTLEYMVKSSYMEIYMERIRDLLNPDEGNLPVHEDKANGVYVKGLMEVFVSSIDEVYQVMRQGAKNRVVGFTNMNAESSRSHSIFQISIEQKDTTSGKTKLGRLFLVDLAGSEKVGKTGATGQTLEEAKKINKSLSALGMVINALTDGKSTHIPYRDSKLTRILQESLGGNSRTTLIINCSPSSFNSAETVGTLRFGMRAKSIKNKAKVNQDFSPAELKLMLKKARAQCVSFQTYITALEGEVKIWRRGGSVDLDNYATWEKIVGKERPPNAPPAAQPATPTSKSSAAGGRHAGSLTPRSSTAMSGRMSVSAGVGNAIPPLSPTPTGTRVGSPTPSLMLHDSLMSELGSRSGSPLTVMSEDEREEFLRRENELSDLIADKDRDYQEALRALQASRDEVEYLKTESTSTGKHNKELANEVALLKFELDKVKFGLEDSALTIDSLTEANGEMNATIEKLEVEMSKLRLEANGSVAADKEKERIARVAAMVNDLDSAKAMSRHETGMGDLLRSLVEADDGDNKRVEMMTEMRRKANEYRDLAQEKAALLDDLAQWNAKLTAQNAEVEARYEKLLVDYEEMLEQSIVADEQQNNRDNETFNDLKQKLEENYNNKIGNQKTQLDLAHADLQRRQEEAAKSIATIRELRGENRDLQAKIEMLTEEINKTKSEATAAAATSINSAIGSDVAAATEHAVLKEREMHMMRREMAQRILEYDTMRKSLMRDVQNRCEKIIELEMALDESRSQIEQLSRRANNPGQPQRMQLLEKNVAQLTLIQKELVVQNTELKKQVALLERKLQARTERITYLENRLQDQNNQTEAWKRKTEELQSMRNHESSRAAIQPASSNVLRFSHIAKPMRGGGGNAQAGDAIEEKVTGRSTGFFSWGSN</sequence>
<evidence type="ECO:0000256" key="8">
    <source>
        <dbReference type="ARBA" id="ARBA00023212"/>
    </source>
</evidence>
<evidence type="ECO:0000256" key="10">
    <source>
        <dbReference type="PROSITE-ProRule" id="PRU00283"/>
    </source>
</evidence>
<evidence type="ECO:0000259" key="14">
    <source>
        <dbReference type="PROSITE" id="PS50102"/>
    </source>
</evidence>
<keyword evidence="7 10" id="KW-0505">Motor protein</keyword>
<dbReference type="PROSITE" id="PS50102">
    <property type="entry name" value="RRM"/>
    <property type="match status" value="1"/>
</dbReference>
<keyword evidence="5 10" id="KW-0067">ATP-binding</keyword>
<keyword evidence="17" id="KW-1185">Reference proteome</keyword>
<dbReference type="PANTHER" id="PTHR47968:SF75">
    <property type="entry name" value="CENTROMERE-ASSOCIATED PROTEIN E"/>
    <property type="match status" value="1"/>
</dbReference>
<keyword evidence="9" id="KW-0694">RNA-binding</keyword>
<evidence type="ECO:0000259" key="15">
    <source>
        <dbReference type="PROSITE" id="PS51471"/>
    </source>
</evidence>
<feature type="coiled-coil region" evidence="11">
    <location>
        <begin position="1037"/>
        <end position="1089"/>
    </location>
</feature>
<feature type="binding site" evidence="10">
    <location>
        <begin position="470"/>
        <end position="477"/>
    </location>
    <ligand>
        <name>ATP</name>
        <dbReference type="ChEBI" id="CHEBI:30616"/>
    </ligand>
</feature>
<dbReference type="InterPro" id="IPR027450">
    <property type="entry name" value="AlkB-like"/>
</dbReference>
<dbReference type="PRINTS" id="PR00380">
    <property type="entry name" value="KINESINHEAVY"/>
</dbReference>
<evidence type="ECO:0000256" key="9">
    <source>
        <dbReference type="PROSITE-ProRule" id="PRU00176"/>
    </source>
</evidence>
<accession>A0A9W8L755</accession>
<feature type="coiled-coil region" evidence="11">
    <location>
        <begin position="1282"/>
        <end position="1337"/>
    </location>
</feature>
<dbReference type="Gene3D" id="2.60.120.590">
    <property type="entry name" value="Alpha-ketoglutarate-dependent dioxygenase AlkB-like"/>
    <property type="match status" value="1"/>
</dbReference>
<keyword evidence="8" id="KW-0206">Cytoskeleton</keyword>
<protein>
    <submittedName>
        <fullName evidence="16">Uncharacterized protein</fullName>
    </submittedName>
</protein>
<dbReference type="CDD" id="cd23649">
    <property type="entry name" value="Khc_CBD_cc"/>
    <property type="match status" value="1"/>
</dbReference>
<evidence type="ECO:0000259" key="13">
    <source>
        <dbReference type="PROSITE" id="PS50067"/>
    </source>
</evidence>
<dbReference type="OrthoDB" id="3176171at2759"/>
<dbReference type="GO" id="GO:0003723">
    <property type="term" value="F:RNA binding"/>
    <property type="evidence" value="ECO:0007669"/>
    <property type="project" value="UniProtKB-UniRule"/>
</dbReference>
<dbReference type="GO" id="GO:0003777">
    <property type="term" value="F:microtubule motor activity"/>
    <property type="evidence" value="ECO:0007669"/>
    <property type="project" value="InterPro"/>
</dbReference>
<comment type="caution">
    <text evidence="16">The sequence shown here is derived from an EMBL/GenBank/DDBJ whole genome shotgun (WGS) entry which is preliminary data.</text>
</comment>
<dbReference type="Pfam" id="PF00225">
    <property type="entry name" value="Kinesin"/>
    <property type="match status" value="1"/>
</dbReference>
<dbReference type="Pfam" id="PF13532">
    <property type="entry name" value="2OG-FeII_Oxy_2"/>
    <property type="match status" value="1"/>
</dbReference>
<feature type="coiled-coil region" evidence="11">
    <location>
        <begin position="1141"/>
        <end position="1182"/>
    </location>
</feature>
<dbReference type="Gene3D" id="3.40.850.10">
    <property type="entry name" value="Kinesin motor domain"/>
    <property type="match status" value="1"/>
</dbReference>
<dbReference type="InterPro" id="IPR027417">
    <property type="entry name" value="P-loop_NTPase"/>
</dbReference>
<dbReference type="GO" id="GO:0005874">
    <property type="term" value="C:microtubule"/>
    <property type="evidence" value="ECO:0007669"/>
    <property type="project" value="UniProtKB-KW"/>
</dbReference>
<dbReference type="PANTHER" id="PTHR47968">
    <property type="entry name" value="CENTROMERE PROTEIN E"/>
    <property type="match status" value="1"/>
</dbReference>
<dbReference type="InterPro" id="IPR005123">
    <property type="entry name" value="Oxoglu/Fe-dep_dioxygenase_dom"/>
</dbReference>
<evidence type="ECO:0000256" key="5">
    <source>
        <dbReference type="ARBA" id="ARBA00022840"/>
    </source>
</evidence>
<evidence type="ECO:0000256" key="7">
    <source>
        <dbReference type="ARBA" id="ARBA00023175"/>
    </source>
</evidence>
<evidence type="ECO:0000256" key="4">
    <source>
        <dbReference type="ARBA" id="ARBA00022741"/>
    </source>
</evidence>
<evidence type="ECO:0000256" key="2">
    <source>
        <dbReference type="ARBA" id="ARBA00022490"/>
    </source>
</evidence>
<feature type="domain" description="Fe2OG dioxygenase" evidence="15">
    <location>
        <begin position="272"/>
        <end position="376"/>
    </location>
</feature>
<dbReference type="FunFam" id="3.40.850.10:FF:000031">
    <property type="entry name" value="Kinesin-like protein"/>
    <property type="match status" value="1"/>
</dbReference>
<evidence type="ECO:0000313" key="17">
    <source>
        <dbReference type="Proteomes" id="UP001151516"/>
    </source>
</evidence>
<dbReference type="InterPro" id="IPR019821">
    <property type="entry name" value="Kinesin_motor_CS"/>
</dbReference>
<feature type="compositionally biased region" description="Low complexity" evidence="12">
    <location>
        <begin position="786"/>
        <end position="797"/>
    </location>
</feature>
<organism evidence="16 17">
    <name type="scientific">Coemansia spiralis</name>
    <dbReference type="NCBI Taxonomy" id="417178"/>
    <lineage>
        <taxon>Eukaryota</taxon>
        <taxon>Fungi</taxon>
        <taxon>Fungi incertae sedis</taxon>
        <taxon>Zoopagomycota</taxon>
        <taxon>Kickxellomycotina</taxon>
        <taxon>Kickxellomycetes</taxon>
        <taxon>Kickxellales</taxon>
        <taxon>Kickxellaceae</taxon>
        <taxon>Coemansia</taxon>
    </lineage>
</organism>
<dbReference type="Proteomes" id="UP001151516">
    <property type="component" value="Unassembled WGS sequence"/>
</dbReference>
<dbReference type="InterPro" id="IPR027640">
    <property type="entry name" value="Kinesin-like_fam"/>
</dbReference>
<keyword evidence="3" id="KW-0493">Microtubule</keyword>
<evidence type="ECO:0000313" key="16">
    <source>
        <dbReference type="EMBL" id="KAJ2690439.1"/>
    </source>
</evidence>
<dbReference type="PROSITE" id="PS51471">
    <property type="entry name" value="FE2OG_OXY"/>
    <property type="match status" value="1"/>
</dbReference>
<comment type="subcellular location">
    <subcellularLocation>
        <location evidence="1">Cytoplasm</location>
        <location evidence="1">Cytoskeleton</location>
    </subcellularLocation>
</comment>
<feature type="coiled-coil region" evidence="11">
    <location>
        <begin position="886"/>
        <end position="913"/>
    </location>
</feature>
<dbReference type="GO" id="GO:0007018">
    <property type="term" value="P:microtubule-based movement"/>
    <property type="evidence" value="ECO:0007669"/>
    <property type="project" value="InterPro"/>
</dbReference>
<name>A0A9W8L755_9FUNG</name>
<evidence type="ECO:0000256" key="6">
    <source>
        <dbReference type="ARBA" id="ARBA00023054"/>
    </source>
</evidence>
<gene>
    <name evidence="16" type="ORF">IWW39_000686</name>
</gene>
<dbReference type="GO" id="GO:0005524">
    <property type="term" value="F:ATP binding"/>
    <property type="evidence" value="ECO:0007669"/>
    <property type="project" value="UniProtKB-UniRule"/>
</dbReference>
<dbReference type="CDD" id="cd01369">
    <property type="entry name" value="KISc_KHC_KIF5"/>
    <property type="match status" value="1"/>
</dbReference>
<reference evidence="16" key="1">
    <citation type="submission" date="2022-07" db="EMBL/GenBank/DDBJ databases">
        <title>Phylogenomic reconstructions and comparative analyses of Kickxellomycotina fungi.</title>
        <authorList>
            <person name="Reynolds N.K."/>
            <person name="Stajich J.E."/>
            <person name="Barry K."/>
            <person name="Grigoriev I.V."/>
            <person name="Crous P."/>
            <person name="Smith M.E."/>
        </authorList>
    </citation>
    <scope>NUCLEOTIDE SEQUENCE</scope>
    <source>
        <strain evidence="16">CBS 109367</strain>
    </source>
</reference>
<dbReference type="SUPFAM" id="SSF52540">
    <property type="entry name" value="P-loop containing nucleoside triphosphate hydrolases"/>
    <property type="match status" value="1"/>
</dbReference>
<dbReference type="SUPFAM" id="SSF51197">
    <property type="entry name" value="Clavaminate synthase-like"/>
    <property type="match status" value="1"/>
</dbReference>
<feature type="domain" description="RRM" evidence="14">
    <location>
        <begin position="75"/>
        <end position="154"/>
    </location>
</feature>
<comment type="similarity">
    <text evidence="10">Belongs to the TRAFAC class myosin-kinesin ATPase superfamily. Kinesin family.</text>
</comment>
<dbReference type="PROSITE" id="PS50067">
    <property type="entry name" value="KINESIN_MOTOR_2"/>
    <property type="match status" value="1"/>
</dbReference>
<keyword evidence="6 11" id="KW-0175">Coiled coil</keyword>
<keyword evidence="2" id="KW-0963">Cytoplasm</keyword>
<dbReference type="GO" id="GO:0008017">
    <property type="term" value="F:microtubule binding"/>
    <property type="evidence" value="ECO:0007669"/>
    <property type="project" value="InterPro"/>
</dbReference>
<feature type="region of interest" description="Disordered" evidence="12">
    <location>
        <begin position="774"/>
        <end position="841"/>
    </location>
</feature>
<evidence type="ECO:0000256" key="3">
    <source>
        <dbReference type="ARBA" id="ARBA00022701"/>
    </source>
</evidence>
<dbReference type="InterPro" id="IPR036961">
    <property type="entry name" value="Kinesin_motor_dom_sf"/>
</dbReference>
<dbReference type="InterPro" id="IPR001752">
    <property type="entry name" value="Kinesin_motor_dom"/>
</dbReference>
<dbReference type="EMBL" id="JANBTX010000011">
    <property type="protein sequence ID" value="KAJ2690439.1"/>
    <property type="molecule type" value="Genomic_DNA"/>
</dbReference>
<dbReference type="InterPro" id="IPR059182">
    <property type="entry name" value="Khc_C"/>
</dbReference>
<dbReference type="SMART" id="SM00129">
    <property type="entry name" value="KISc"/>
    <property type="match status" value="1"/>
</dbReference>
<dbReference type="InterPro" id="IPR000504">
    <property type="entry name" value="RRM_dom"/>
</dbReference>
<dbReference type="InterPro" id="IPR037151">
    <property type="entry name" value="AlkB-like_sf"/>
</dbReference>
<evidence type="ECO:0000256" key="11">
    <source>
        <dbReference type="SAM" id="Coils"/>
    </source>
</evidence>
<evidence type="ECO:0000256" key="12">
    <source>
        <dbReference type="SAM" id="MobiDB-lite"/>
    </source>
</evidence>
<dbReference type="PROSITE" id="PS00411">
    <property type="entry name" value="KINESIN_MOTOR_1"/>
    <property type="match status" value="1"/>
</dbReference>